<comment type="caution">
    <text evidence="2">The sequence shown here is derived from an EMBL/GenBank/DDBJ whole genome shotgun (WGS) entry which is preliminary data.</text>
</comment>
<keyword evidence="1" id="KW-1133">Transmembrane helix</keyword>
<protein>
    <submittedName>
        <fullName evidence="2">Uncharacterized protein</fullName>
    </submittedName>
</protein>
<dbReference type="Proteomes" id="UP000075655">
    <property type="component" value="Unassembled WGS sequence"/>
</dbReference>
<evidence type="ECO:0000256" key="1">
    <source>
        <dbReference type="SAM" id="Phobius"/>
    </source>
</evidence>
<evidence type="ECO:0000313" key="3">
    <source>
        <dbReference type="Proteomes" id="UP000075655"/>
    </source>
</evidence>
<keyword evidence="1" id="KW-0812">Transmembrane</keyword>
<dbReference type="RefSeq" id="WP_062499537.1">
    <property type="nucleotide sequence ID" value="NZ_LHZG01000071.1"/>
</dbReference>
<gene>
    <name evidence="2" type="ORF">AD934_00790</name>
</gene>
<dbReference type="PATRIC" id="fig|442.8.peg.199"/>
<proteinExistence type="predicted"/>
<feature type="transmembrane region" description="Helical" evidence="1">
    <location>
        <begin position="156"/>
        <end position="174"/>
    </location>
</feature>
<keyword evidence="1" id="KW-0472">Membrane</keyword>
<dbReference type="EMBL" id="LHZG01000071">
    <property type="protein sequence ID" value="KXV22962.1"/>
    <property type="molecule type" value="Genomic_DNA"/>
</dbReference>
<name>A0A149S888_GLUOY</name>
<accession>A0A149S888</accession>
<evidence type="ECO:0000313" key="2">
    <source>
        <dbReference type="EMBL" id="KXV22962.1"/>
    </source>
</evidence>
<organism evidence="2 3">
    <name type="scientific">Gluconobacter oxydans</name>
    <name type="common">Gluconobacter suboxydans</name>
    <dbReference type="NCBI Taxonomy" id="442"/>
    <lineage>
        <taxon>Bacteria</taxon>
        <taxon>Pseudomonadati</taxon>
        <taxon>Pseudomonadota</taxon>
        <taxon>Alphaproteobacteria</taxon>
        <taxon>Acetobacterales</taxon>
        <taxon>Acetobacteraceae</taxon>
        <taxon>Gluconobacter</taxon>
    </lineage>
</organism>
<sequence length="217" mass="23867">MAAVSSLTPSTAQEARERLLASLHDAGIEPSSPLGLIMITQSEGISLASARFDRAAEALSAASRTAETGLADLREQLTRGVEQVESLKASGENRIRTQEIFLEREQTAAVAQIVKSIEQALTKNAVAQQEDLFKALKKRLPENEELFYRQIRWNRIFVAFVIAAGLVTLGYWSGSRVSSEETVRGHFCSEHLQYDKLTGMQWCPLTLPSQGTGDSRS</sequence>
<reference evidence="2 3" key="1">
    <citation type="submission" date="2015-06" db="EMBL/GenBank/DDBJ databases">
        <title>Improved classification and identification of acetic acid bacteria using matrix-assisted laser desorption/ionization time-of-flight mass spectrometry; Gluconobacter nephelii and Gluconobacter uchimurae are later heterotypic synonyms of Gluconobacter japonicus and Gluconobacter oxydans, respectively.</title>
        <authorList>
            <person name="Li L."/>
            <person name="Cleenwerck I."/>
            <person name="De Vuyst L."/>
            <person name="Vandamme P."/>
        </authorList>
    </citation>
    <scope>NUCLEOTIDE SEQUENCE [LARGE SCALE GENOMIC DNA]</scope>
    <source>
        <strain evidence="2 3">LMG 1676</strain>
    </source>
</reference>
<dbReference type="AlphaFoldDB" id="A0A149S888"/>